<dbReference type="InterPro" id="IPR013424">
    <property type="entry name" value="Ice-binding_C"/>
</dbReference>
<dbReference type="Proteomes" id="UP000574769">
    <property type="component" value="Unassembled WGS sequence"/>
</dbReference>
<keyword evidence="4" id="KW-1185">Reference proteome</keyword>
<feature type="domain" description="Ice-binding protein C-terminal" evidence="2">
    <location>
        <begin position="170"/>
        <end position="193"/>
    </location>
</feature>
<feature type="chain" id="PRO_5030827942" description="Ice-binding protein C-terminal domain-containing protein" evidence="1">
    <location>
        <begin position="26"/>
        <end position="198"/>
    </location>
</feature>
<dbReference type="EMBL" id="JACHNY010000004">
    <property type="protein sequence ID" value="MBB4618010.1"/>
    <property type="molecule type" value="Genomic_DNA"/>
</dbReference>
<accession>A0A7W7AJ56</accession>
<dbReference type="AlphaFoldDB" id="A0A7W7AJ56"/>
<keyword evidence="1" id="KW-0732">Signal</keyword>
<gene>
    <name evidence="3" type="ORF">GGQ96_002146</name>
</gene>
<comment type="caution">
    <text evidence="3">The sequence shown here is derived from an EMBL/GenBank/DDBJ whole genome shotgun (WGS) entry which is preliminary data.</text>
</comment>
<name>A0A7W7AJ56_9SPHN</name>
<dbReference type="Pfam" id="PF07589">
    <property type="entry name" value="PEP-CTERM"/>
    <property type="match status" value="1"/>
</dbReference>
<dbReference type="NCBIfam" id="TIGR02595">
    <property type="entry name" value="PEP_CTERM"/>
    <property type="match status" value="1"/>
</dbReference>
<organism evidence="3 4">
    <name type="scientific">Sphingomonas abaci</name>
    <dbReference type="NCBI Taxonomy" id="237611"/>
    <lineage>
        <taxon>Bacteria</taxon>
        <taxon>Pseudomonadati</taxon>
        <taxon>Pseudomonadota</taxon>
        <taxon>Alphaproteobacteria</taxon>
        <taxon>Sphingomonadales</taxon>
        <taxon>Sphingomonadaceae</taxon>
        <taxon>Sphingomonas</taxon>
    </lineage>
</organism>
<protein>
    <recommendedName>
        <fullName evidence="2">Ice-binding protein C-terminal domain-containing protein</fullName>
    </recommendedName>
</protein>
<dbReference type="RefSeq" id="WP_184114420.1">
    <property type="nucleotide sequence ID" value="NZ_JACHNY010000004.1"/>
</dbReference>
<feature type="signal peptide" evidence="1">
    <location>
        <begin position="1"/>
        <end position="25"/>
    </location>
</feature>
<evidence type="ECO:0000313" key="4">
    <source>
        <dbReference type="Proteomes" id="UP000574769"/>
    </source>
</evidence>
<proteinExistence type="predicted"/>
<dbReference type="NCBIfam" id="NF035944">
    <property type="entry name" value="PEPxxWA-CTERM"/>
    <property type="match status" value="1"/>
</dbReference>
<reference evidence="3 4" key="1">
    <citation type="submission" date="2020-08" db="EMBL/GenBank/DDBJ databases">
        <title>Genomic Encyclopedia of Type Strains, Phase IV (KMG-IV): sequencing the most valuable type-strain genomes for metagenomic binning, comparative biology and taxonomic classification.</title>
        <authorList>
            <person name="Goeker M."/>
        </authorList>
    </citation>
    <scope>NUCLEOTIDE SEQUENCE [LARGE SCALE GENOMIC DNA]</scope>
    <source>
        <strain evidence="3 4">DSM 15867</strain>
    </source>
</reference>
<sequence>MIINRMLAGALTAMVALTSTSAAQAATGLTVKITAVGEGYERPFPTTDFDYKRSFDGTSFAISLFETDDANVFVRIIQDVVYTATFQDAGLSITTSYQGTMPFPQVTAQTCYSRAGSATQGFNPPCGSYNLVVSFGGPPVAYFDGAAAIVSVEEGDTIGGNGVEYAIGIVPEPATWALMLTGFALTGYALRRRRVAFA</sequence>
<evidence type="ECO:0000259" key="2">
    <source>
        <dbReference type="Pfam" id="PF07589"/>
    </source>
</evidence>
<evidence type="ECO:0000313" key="3">
    <source>
        <dbReference type="EMBL" id="MBB4618010.1"/>
    </source>
</evidence>
<evidence type="ECO:0000256" key="1">
    <source>
        <dbReference type="SAM" id="SignalP"/>
    </source>
</evidence>